<reference evidence="7" key="1">
    <citation type="submission" date="2018-04" db="EMBL/GenBank/DDBJ databases">
        <authorList>
            <person name="Cornet L."/>
        </authorList>
    </citation>
    <scope>NUCLEOTIDE SEQUENCE [LARGE SCALE GENOMIC DNA]</scope>
</reference>
<dbReference type="Pfam" id="PF07228">
    <property type="entry name" value="SpoIIE"/>
    <property type="match status" value="1"/>
</dbReference>
<keyword evidence="1" id="KW-0808">Transferase</keyword>
<dbReference type="SUPFAM" id="SSF52172">
    <property type="entry name" value="CheY-like"/>
    <property type="match status" value="1"/>
</dbReference>
<dbReference type="Proteomes" id="UP000249794">
    <property type="component" value="Unassembled WGS sequence"/>
</dbReference>
<dbReference type="Pfam" id="PF00072">
    <property type="entry name" value="Response_reg"/>
    <property type="match status" value="1"/>
</dbReference>
<dbReference type="InterPro" id="IPR052016">
    <property type="entry name" value="Bact_Sigma-Reg"/>
</dbReference>
<dbReference type="Gene3D" id="3.30.450.40">
    <property type="match status" value="1"/>
</dbReference>
<accession>A0A2W4X1D7</accession>
<feature type="modified residue" description="4-aspartylphosphate" evidence="4">
    <location>
        <position position="55"/>
    </location>
</feature>
<dbReference type="InterPro" id="IPR001932">
    <property type="entry name" value="PPM-type_phosphatase-like_dom"/>
</dbReference>
<dbReference type="SMART" id="SM00331">
    <property type="entry name" value="PP2C_SIG"/>
    <property type="match status" value="1"/>
</dbReference>
<proteinExistence type="predicted"/>
<dbReference type="Gene3D" id="3.60.40.10">
    <property type="entry name" value="PPM-type phosphatase domain"/>
    <property type="match status" value="1"/>
</dbReference>
<dbReference type="SMART" id="SM00065">
    <property type="entry name" value="GAF"/>
    <property type="match status" value="1"/>
</dbReference>
<feature type="domain" description="Response regulatory" evidence="5">
    <location>
        <begin position="6"/>
        <end position="121"/>
    </location>
</feature>
<dbReference type="InterPro" id="IPR011006">
    <property type="entry name" value="CheY-like_superfamily"/>
</dbReference>
<dbReference type="PROSITE" id="PS50110">
    <property type="entry name" value="RESPONSE_REGULATORY"/>
    <property type="match status" value="1"/>
</dbReference>
<dbReference type="InterPro" id="IPR001789">
    <property type="entry name" value="Sig_transdc_resp-reg_receiver"/>
</dbReference>
<dbReference type="GO" id="GO:0016791">
    <property type="term" value="F:phosphatase activity"/>
    <property type="evidence" value="ECO:0007669"/>
    <property type="project" value="TreeGrafter"/>
</dbReference>
<sequence length="566" mass="62592">MEEKLKLLVVDDEPDNLDLLYRTFRRGFEVFKAESGAEALDVLAEQGEMAIIISDQRMPKMNGTDFLSRTVERFPDTIRMVLTGYTDVEDLVSAINSGKVFKYITKPWNPKNLKVVVEQAAETYTVIKQRTQALSRALAQESLSNSIMTAVRGSLDYISTLQTVVSVLGKAFHADLAILYPVGFLPSETNPQGLLVYRTEPLVVTGEAVTAETVTAETFCTDLAALSDLPESLEIISQSVLVEGQSAIRIVVPFIDQGQSIATLCLYKKTRQQKWASRAIALLQNVSSQVALAISHAKLYQQIHQQSMQMRAELEVARQIQSNLLHQSWPEIAGIKIQARCQPAREVGGDFFEVFVHPQGDIWLAVGDVSGKGVPAALFMASAISVLRRELAQEISPDPDKVMHNLNHSLSNDLVSNNCFITMALIRYNPKTGKLLYANAGHVYPLVWSHRDMVVNQRSVEPTYLDVRGVPLGILPVWAASAGRLQLSEGDVLLLTSDGITEATVPGSQSNSSNSNRYMLNQEGLWEFLKQQPADLNLDHLLAFIHLPEGEQEDDQTILSLEVTSC</sequence>
<evidence type="ECO:0000256" key="1">
    <source>
        <dbReference type="ARBA" id="ARBA00022679"/>
    </source>
</evidence>
<dbReference type="SUPFAM" id="SSF81606">
    <property type="entry name" value="PP2C-like"/>
    <property type="match status" value="1"/>
</dbReference>
<evidence type="ECO:0000256" key="3">
    <source>
        <dbReference type="ARBA" id="ARBA00022801"/>
    </source>
</evidence>
<organism evidence="6 7">
    <name type="scientific">Phormidesmis priestleyi</name>
    <dbReference type="NCBI Taxonomy" id="268141"/>
    <lineage>
        <taxon>Bacteria</taxon>
        <taxon>Bacillati</taxon>
        <taxon>Cyanobacteriota</taxon>
        <taxon>Cyanophyceae</taxon>
        <taxon>Leptolyngbyales</taxon>
        <taxon>Leptolyngbyaceae</taxon>
        <taxon>Phormidesmis</taxon>
    </lineage>
</organism>
<dbReference type="PANTHER" id="PTHR43156:SF2">
    <property type="entry name" value="STAGE II SPORULATION PROTEIN E"/>
    <property type="match status" value="1"/>
</dbReference>
<evidence type="ECO:0000256" key="2">
    <source>
        <dbReference type="ARBA" id="ARBA00022777"/>
    </source>
</evidence>
<name>A0A2W4X1D7_9CYAN</name>
<dbReference type="Pfam" id="PF01590">
    <property type="entry name" value="GAF"/>
    <property type="match status" value="1"/>
</dbReference>
<evidence type="ECO:0000256" key="4">
    <source>
        <dbReference type="PROSITE-ProRule" id="PRU00169"/>
    </source>
</evidence>
<evidence type="ECO:0000259" key="5">
    <source>
        <dbReference type="PROSITE" id="PS50110"/>
    </source>
</evidence>
<dbReference type="EMBL" id="QBMP01000189">
    <property type="protein sequence ID" value="PZO50432.1"/>
    <property type="molecule type" value="Genomic_DNA"/>
</dbReference>
<reference evidence="6 7" key="2">
    <citation type="submission" date="2018-06" db="EMBL/GenBank/DDBJ databases">
        <title>Metagenomic assembly of (sub)arctic Cyanobacteria and their associated microbiome from non-axenic cultures.</title>
        <authorList>
            <person name="Baurain D."/>
        </authorList>
    </citation>
    <scope>NUCLEOTIDE SEQUENCE [LARGE SCALE GENOMIC DNA]</scope>
    <source>
        <strain evidence="6">ULC027bin1</strain>
    </source>
</reference>
<keyword evidence="3" id="KW-0378">Hydrolase</keyword>
<comment type="caution">
    <text evidence="6">The sequence shown here is derived from an EMBL/GenBank/DDBJ whole genome shotgun (WGS) entry which is preliminary data.</text>
</comment>
<keyword evidence="2" id="KW-0418">Kinase</keyword>
<dbReference type="AlphaFoldDB" id="A0A2W4X1D7"/>
<evidence type="ECO:0000313" key="6">
    <source>
        <dbReference type="EMBL" id="PZO50432.1"/>
    </source>
</evidence>
<dbReference type="GO" id="GO:0000160">
    <property type="term" value="P:phosphorelay signal transduction system"/>
    <property type="evidence" value="ECO:0007669"/>
    <property type="project" value="InterPro"/>
</dbReference>
<protein>
    <submittedName>
        <fullName evidence="6">Fused response regulator/phosphatase</fullName>
    </submittedName>
</protein>
<dbReference type="GO" id="GO:0016301">
    <property type="term" value="F:kinase activity"/>
    <property type="evidence" value="ECO:0007669"/>
    <property type="project" value="UniProtKB-KW"/>
</dbReference>
<dbReference type="InterPro" id="IPR029016">
    <property type="entry name" value="GAF-like_dom_sf"/>
</dbReference>
<dbReference type="InterPro" id="IPR036457">
    <property type="entry name" value="PPM-type-like_dom_sf"/>
</dbReference>
<dbReference type="SMART" id="SM00448">
    <property type="entry name" value="REC"/>
    <property type="match status" value="1"/>
</dbReference>
<keyword evidence="4" id="KW-0597">Phosphoprotein</keyword>
<dbReference type="CDD" id="cd17569">
    <property type="entry name" value="REC_HupR-like"/>
    <property type="match status" value="1"/>
</dbReference>
<dbReference type="InterPro" id="IPR003018">
    <property type="entry name" value="GAF"/>
</dbReference>
<gene>
    <name evidence="6" type="ORF">DCF15_15870</name>
</gene>
<evidence type="ECO:0000313" key="7">
    <source>
        <dbReference type="Proteomes" id="UP000249794"/>
    </source>
</evidence>
<dbReference type="Gene3D" id="3.40.50.2300">
    <property type="match status" value="1"/>
</dbReference>
<dbReference type="Gene3D" id="6.10.140.590">
    <property type="match status" value="1"/>
</dbReference>
<dbReference type="SUPFAM" id="SSF55781">
    <property type="entry name" value="GAF domain-like"/>
    <property type="match status" value="1"/>
</dbReference>
<dbReference type="PANTHER" id="PTHR43156">
    <property type="entry name" value="STAGE II SPORULATION PROTEIN E-RELATED"/>
    <property type="match status" value="1"/>
</dbReference>